<reference evidence="10" key="1">
    <citation type="submission" date="2021-01" db="EMBL/GenBank/DDBJ databases">
        <title>Complete Genome Sequence of Thermus thermophilus Strain HB5018, Isolated from Mine Onsen Hot Spring.</title>
        <authorList>
            <person name="Miyazaki K."/>
            <person name="Moriya T."/>
            <person name="Nemoto N."/>
            <person name="Oshima T."/>
            <person name="Yura K."/>
            <person name="Bessho Y."/>
        </authorList>
    </citation>
    <scope>NUCLEOTIDE SEQUENCE [LARGE SCALE GENOMIC DNA]</scope>
    <source>
        <strain evidence="10">HB5018</strain>
    </source>
</reference>
<comment type="similarity">
    <text evidence="2">Belongs to the monovalent cation:proton antiporter 2 (CPA2) transporter (TC 2.A.37) family.</text>
</comment>
<proteinExistence type="inferred from homology"/>
<evidence type="ECO:0000256" key="2">
    <source>
        <dbReference type="ARBA" id="ARBA00005551"/>
    </source>
</evidence>
<accession>A0A7R7TFL1</accession>
<comment type="subcellular location">
    <subcellularLocation>
        <location evidence="1">Membrane</location>
        <topology evidence="1">Multi-pass membrane protein</topology>
    </subcellularLocation>
</comment>
<dbReference type="GO" id="GO:0015297">
    <property type="term" value="F:antiporter activity"/>
    <property type="evidence" value="ECO:0007669"/>
    <property type="project" value="InterPro"/>
</dbReference>
<evidence type="ECO:0000259" key="8">
    <source>
        <dbReference type="Pfam" id="PF00999"/>
    </source>
</evidence>
<dbReference type="RefSeq" id="WP_201350853.1">
    <property type="nucleotide sequence ID" value="NZ_AP024270.1"/>
</dbReference>
<feature type="transmembrane region" description="Helical" evidence="7">
    <location>
        <begin position="109"/>
        <end position="128"/>
    </location>
</feature>
<sequence>MHPSLEAFALAAGLLALGAALVHRFGFPPLPVYLLTGLVVGERLPVEDLEPLPSLGLLLLLFSVGLEFGPDRLRELSGKALRAGFFDALALPLGFLLGLLAGLDLRGALLLAGVIYISSSAVIVKLIIDLRRAANPESEVVLGVLVLEDLVIALLLALLGGQGPAGFLGGVALALAYFLFARFLGPRLVRFMEGLSDELVLLLGATFTAGTALLFHAVGASEGVGAFLSGVIAAGLGLRERFEHLFGPVRDLGVALFFLVVGAEALGLLRGLTPWAVGLVLLGLLLKLPLNHLGGARAGLGRKRRLYSALYLVPRGEFNLVLGALALGQGYPLVAQVAVLLVLVSIPLGALLIRYAPEIAQALYPEARPRKRAKRAEGSPVK</sequence>
<keyword evidence="6 7" id="KW-0472">Membrane</keyword>
<evidence type="ECO:0000313" key="10">
    <source>
        <dbReference type="Proteomes" id="UP000596099"/>
    </source>
</evidence>
<evidence type="ECO:0000256" key="1">
    <source>
        <dbReference type="ARBA" id="ARBA00004141"/>
    </source>
</evidence>
<evidence type="ECO:0000256" key="5">
    <source>
        <dbReference type="ARBA" id="ARBA00022989"/>
    </source>
</evidence>
<organism evidence="9 10">
    <name type="scientific">Thermus thermophilus</name>
    <dbReference type="NCBI Taxonomy" id="274"/>
    <lineage>
        <taxon>Bacteria</taxon>
        <taxon>Thermotogati</taxon>
        <taxon>Deinococcota</taxon>
        <taxon>Deinococci</taxon>
        <taxon>Thermales</taxon>
        <taxon>Thermaceae</taxon>
        <taxon>Thermus</taxon>
    </lineage>
</organism>
<dbReference type="GO" id="GO:1902600">
    <property type="term" value="P:proton transmembrane transport"/>
    <property type="evidence" value="ECO:0007669"/>
    <property type="project" value="InterPro"/>
</dbReference>
<feature type="transmembrane region" description="Helical" evidence="7">
    <location>
        <begin position="275"/>
        <end position="294"/>
    </location>
</feature>
<evidence type="ECO:0000256" key="4">
    <source>
        <dbReference type="ARBA" id="ARBA00022692"/>
    </source>
</evidence>
<dbReference type="EMBL" id="AP024270">
    <property type="protein sequence ID" value="BCP66641.1"/>
    <property type="molecule type" value="Genomic_DNA"/>
</dbReference>
<feature type="transmembrane region" description="Helical" evidence="7">
    <location>
        <begin position="306"/>
        <end position="327"/>
    </location>
</feature>
<evidence type="ECO:0000256" key="3">
    <source>
        <dbReference type="ARBA" id="ARBA00022448"/>
    </source>
</evidence>
<name>A0A7R7TFL1_THETH</name>
<feature type="domain" description="Cation/H+ exchanger transmembrane" evidence="8">
    <location>
        <begin position="15"/>
        <end position="347"/>
    </location>
</feature>
<dbReference type="Proteomes" id="UP000596099">
    <property type="component" value="Chromosome"/>
</dbReference>
<dbReference type="InterPro" id="IPR006153">
    <property type="entry name" value="Cation/H_exchanger_TM"/>
</dbReference>
<feature type="transmembrane region" description="Helical" evidence="7">
    <location>
        <begin position="52"/>
        <end position="69"/>
    </location>
</feature>
<keyword evidence="4 7" id="KW-0812">Transmembrane</keyword>
<feature type="transmembrane region" description="Helical" evidence="7">
    <location>
        <begin position="140"/>
        <end position="159"/>
    </location>
</feature>
<evidence type="ECO:0000256" key="7">
    <source>
        <dbReference type="SAM" id="Phobius"/>
    </source>
</evidence>
<dbReference type="GO" id="GO:0016020">
    <property type="term" value="C:membrane"/>
    <property type="evidence" value="ECO:0007669"/>
    <property type="project" value="UniProtKB-SubCell"/>
</dbReference>
<dbReference type="PANTHER" id="PTHR42751:SF6">
    <property type="entry name" value="CONSERVED INTEGRAL MEMBRANE TRANSPORT PROTEIN-RELATED"/>
    <property type="match status" value="1"/>
</dbReference>
<dbReference type="Pfam" id="PF00999">
    <property type="entry name" value="Na_H_Exchanger"/>
    <property type="match status" value="1"/>
</dbReference>
<evidence type="ECO:0000313" key="9">
    <source>
        <dbReference type="EMBL" id="BCP66641.1"/>
    </source>
</evidence>
<feature type="transmembrane region" description="Helical" evidence="7">
    <location>
        <begin position="197"/>
        <end position="218"/>
    </location>
</feature>
<protein>
    <submittedName>
        <fullName evidence="9">Sodium:proton antiporter</fullName>
    </submittedName>
</protein>
<dbReference type="PANTHER" id="PTHR42751">
    <property type="entry name" value="SODIUM/HYDROGEN EXCHANGER FAMILY/TRKA DOMAIN PROTEIN"/>
    <property type="match status" value="1"/>
</dbReference>
<feature type="transmembrane region" description="Helical" evidence="7">
    <location>
        <begin position="165"/>
        <end position="185"/>
    </location>
</feature>
<dbReference type="InterPro" id="IPR038770">
    <property type="entry name" value="Na+/solute_symporter_sf"/>
</dbReference>
<keyword evidence="3" id="KW-0813">Transport</keyword>
<keyword evidence="5 7" id="KW-1133">Transmembrane helix</keyword>
<dbReference type="Gene3D" id="1.20.1530.20">
    <property type="match status" value="1"/>
</dbReference>
<gene>
    <name evidence="9" type="ORF">TthHB5018_15750</name>
</gene>
<feature type="transmembrane region" description="Helical" evidence="7">
    <location>
        <begin position="81"/>
        <end position="103"/>
    </location>
</feature>
<dbReference type="AlphaFoldDB" id="A0A7R7TFL1"/>
<evidence type="ECO:0000256" key="6">
    <source>
        <dbReference type="ARBA" id="ARBA00023136"/>
    </source>
</evidence>
<feature type="transmembrane region" description="Helical" evidence="7">
    <location>
        <begin position="333"/>
        <end position="353"/>
    </location>
</feature>